<dbReference type="EMBL" id="CP020335">
    <property type="protein sequence ID" value="QXF35240.1"/>
    <property type="molecule type" value="Genomic_DNA"/>
</dbReference>
<evidence type="ECO:0000313" key="2">
    <source>
        <dbReference type="Proteomes" id="UP000693715"/>
    </source>
</evidence>
<protein>
    <recommendedName>
        <fullName evidence="3">Neck protein</fullName>
    </recommendedName>
</protein>
<reference evidence="1 2" key="1">
    <citation type="submission" date="2017-03" db="EMBL/GenBank/DDBJ databases">
        <title>Genome comparison of Photorhabdus luminescens strain 0813-124 phase variants.</title>
        <authorList>
            <person name="Chien C.-C."/>
            <person name="Chen W.-J."/>
            <person name="Shih M.-C."/>
            <person name="Hsieh F.-C."/>
        </authorList>
    </citation>
    <scope>NUCLEOTIDE SEQUENCE [LARGE SCALE GENOMIC DNA]</scope>
    <source>
        <strain evidence="1 2">0813-124 phase II</strain>
    </source>
</reference>
<organism evidence="1 2">
    <name type="scientific">Photorhabdus akhurstii</name>
    <dbReference type="NCBI Taxonomy" id="171438"/>
    <lineage>
        <taxon>Bacteria</taxon>
        <taxon>Pseudomonadati</taxon>
        <taxon>Pseudomonadota</taxon>
        <taxon>Gammaproteobacteria</taxon>
        <taxon>Enterobacterales</taxon>
        <taxon>Morganellaceae</taxon>
        <taxon>Photorhabdus</taxon>
    </lineage>
</organism>
<dbReference type="RefSeq" id="WP_217470218.1">
    <property type="nucleotide sequence ID" value="NZ_CP020335.1"/>
</dbReference>
<sequence>MIKNSGNFKGAGLKALEARIRALGKKKVVAGVPASKDKEHNGVSILTVATAHEFGAKIKVPAKTVTIYRKMNANGSFAGNGKFVKASKSNFATTHIVPAHMFFIPERSFLRSTFNEKKGDYAKDLTKGIQSELLNDGDLVKAFEKLGEKVVGDVKAKILSGVEPALSPKTIRRKGSSKPLIDTGQLLQSITYEVRDDG</sequence>
<evidence type="ECO:0000313" key="1">
    <source>
        <dbReference type="EMBL" id="QXF35240.1"/>
    </source>
</evidence>
<proteinExistence type="predicted"/>
<gene>
    <name evidence="1" type="ORF">B0X70_20185</name>
</gene>
<keyword evidence="2" id="KW-1185">Reference proteome</keyword>
<name>A0ABX8LZ88_9GAMM</name>
<evidence type="ECO:0008006" key="3">
    <source>
        <dbReference type="Google" id="ProtNLM"/>
    </source>
</evidence>
<dbReference type="Proteomes" id="UP000693715">
    <property type="component" value="Chromosome"/>
</dbReference>
<accession>A0ABX8LZ88</accession>